<gene>
    <name evidence="1" type="ORF">L195_g022002</name>
</gene>
<reference evidence="1 2" key="1">
    <citation type="journal article" date="2014" name="Am. J. Bot.">
        <title>Genome assembly and annotation for red clover (Trifolium pratense; Fabaceae).</title>
        <authorList>
            <person name="Istvanek J."/>
            <person name="Jaros M."/>
            <person name="Krenek A."/>
            <person name="Repkova J."/>
        </authorList>
    </citation>
    <scope>NUCLEOTIDE SEQUENCE [LARGE SCALE GENOMIC DNA]</scope>
    <source>
        <strain evidence="2">cv. Tatra</strain>
        <tissue evidence="1">Young leaves</tissue>
    </source>
</reference>
<accession>A0A2K3N6R6</accession>
<dbReference type="EMBL" id="ASHM01016992">
    <property type="protein sequence ID" value="PNX98745.1"/>
    <property type="molecule type" value="Genomic_DNA"/>
</dbReference>
<proteinExistence type="predicted"/>
<comment type="caution">
    <text evidence="1">The sequence shown here is derived from an EMBL/GenBank/DDBJ whole genome shotgun (WGS) entry which is preliminary data.</text>
</comment>
<evidence type="ECO:0000313" key="1">
    <source>
        <dbReference type="EMBL" id="PNX98745.1"/>
    </source>
</evidence>
<dbReference type="AlphaFoldDB" id="A0A2K3N6R6"/>
<name>A0A2K3N6R6_TRIPR</name>
<sequence length="81" mass="9342">MSGNRMLVGEVKRCEVQWETGNLAKKPVKVTLEARQVEGSEVGASLEEPRKKRDGFIRDYEIQSKTVGYREKLFRENGERL</sequence>
<dbReference type="Proteomes" id="UP000236291">
    <property type="component" value="Unassembled WGS sequence"/>
</dbReference>
<reference evidence="1 2" key="2">
    <citation type="journal article" date="2017" name="Front. Plant Sci.">
        <title>Gene Classification and Mining of Molecular Markers Useful in Red Clover (Trifolium pratense) Breeding.</title>
        <authorList>
            <person name="Istvanek J."/>
            <person name="Dluhosova J."/>
            <person name="Dluhos P."/>
            <person name="Patkova L."/>
            <person name="Nedelnik J."/>
            <person name="Repkova J."/>
        </authorList>
    </citation>
    <scope>NUCLEOTIDE SEQUENCE [LARGE SCALE GENOMIC DNA]</scope>
    <source>
        <strain evidence="2">cv. Tatra</strain>
        <tissue evidence="1">Young leaves</tissue>
    </source>
</reference>
<organism evidence="1 2">
    <name type="scientific">Trifolium pratense</name>
    <name type="common">Red clover</name>
    <dbReference type="NCBI Taxonomy" id="57577"/>
    <lineage>
        <taxon>Eukaryota</taxon>
        <taxon>Viridiplantae</taxon>
        <taxon>Streptophyta</taxon>
        <taxon>Embryophyta</taxon>
        <taxon>Tracheophyta</taxon>
        <taxon>Spermatophyta</taxon>
        <taxon>Magnoliopsida</taxon>
        <taxon>eudicotyledons</taxon>
        <taxon>Gunneridae</taxon>
        <taxon>Pentapetalae</taxon>
        <taxon>rosids</taxon>
        <taxon>fabids</taxon>
        <taxon>Fabales</taxon>
        <taxon>Fabaceae</taxon>
        <taxon>Papilionoideae</taxon>
        <taxon>50 kb inversion clade</taxon>
        <taxon>NPAAA clade</taxon>
        <taxon>Hologalegina</taxon>
        <taxon>IRL clade</taxon>
        <taxon>Trifolieae</taxon>
        <taxon>Trifolium</taxon>
    </lineage>
</organism>
<evidence type="ECO:0000313" key="2">
    <source>
        <dbReference type="Proteomes" id="UP000236291"/>
    </source>
</evidence>
<protein>
    <submittedName>
        <fullName evidence="1">Uncharacterized protein</fullName>
    </submittedName>
</protein>